<keyword evidence="6 10" id="KW-1133">Transmembrane helix</keyword>
<dbReference type="InterPro" id="IPR005467">
    <property type="entry name" value="His_kinase_dom"/>
</dbReference>
<evidence type="ECO:0000313" key="14">
    <source>
        <dbReference type="EMBL" id="MDE1460726.1"/>
    </source>
</evidence>
<evidence type="ECO:0000256" key="1">
    <source>
        <dbReference type="ARBA" id="ARBA00000085"/>
    </source>
</evidence>
<dbReference type="InterPro" id="IPR042240">
    <property type="entry name" value="CHASE_sf"/>
</dbReference>
<dbReference type="SMART" id="SM00448">
    <property type="entry name" value="REC"/>
    <property type="match status" value="1"/>
</dbReference>
<dbReference type="EC" id="2.7.13.3" evidence="3"/>
<comment type="subcellular location">
    <subcellularLocation>
        <location evidence="2">Membrane</location>
    </subcellularLocation>
</comment>
<dbReference type="SMART" id="SM00388">
    <property type="entry name" value="HisKA"/>
    <property type="match status" value="1"/>
</dbReference>
<dbReference type="SUPFAM" id="SSF55874">
    <property type="entry name" value="ATPase domain of HSP90 chaperone/DNA topoisomerase II/histidine kinase"/>
    <property type="match status" value="2"/>
</dbReference>
<reference evidence="14 15" key="1">
    <citation type="submission" date="2022-11" db="EMBL/GenBank/DDBJ databases">
        <title>Spartinivicinus poritis sp. nov., isolated from scleractinian coral Porites lutea.</title>
        <authorList>
            <person name="Zhang G."/>
            <person name="Cai L."/>
            <person name="Wei Q."/>
        </authorList>
    </citation>
    <scope>NUCLEOTIDE SEQUENCE [LARGE SCALE GENOMIC DNA]</scope>
    <source>
        <strain evidence="14 15">A2-2</strain>
    </source>
</reference>
<dbReference type="PRINTS" id="PR00344">
    <property type="entry name" value="BCTRLSENSOR"/>
</dbReference>
<feature type="modified residue" description="4-aspartylphosphate" evidence="8">
    <location>
        <position position="717"/>
    </location>
</feature>
<name>A0ABT5U423_9GAMM</name>
<evidence type="ECO:0000259" key="11">
    <source>
        <dbReference type="PROSITE" id="PS50109"/>
    </source>
</evidence>
<dbReference type="Proteomes" id="UP001528823">
    <property type="component" value="Unassembled WGS sequence"/>
</dbReference>
<dbReference type="SMART" id="SM01079">
    <property type="entry name" value="CHASE"/>
    <property type="match status" value="1"/>
</dbReference>
<dbReference type="PANTHER" id="PTHR43547">
    <property type="entry name" value="TWO-COMPONENT HISTIDINE KINASE"/>
    <property type="match status" value="1"/>
</dbReference>
<dbReference type="Gene3D" id="1.10.287.130">
    <property type="match status" value="1"/>
</dbReference>
<dbReference type="RefSeq" id="WP_274687098.1">
    <property type="nucleotide sequence ID" value="NZ_JAPMOU010000002.1"/>
</dbReference>
<evidence type="ECO:0000256" key="7">
    <source>
        <dbReference type="ARBA" id="ARBA00023136"/>
    </source>
</evidence>
<accession>A0ABT5U423</accession>
<dbReference type="Pfam" id="PF00072">
    <property type="entry name" value="Response_reg"/>
    <property type="match status" value="1"/>
</dbReference>
<keyword evidence="15" id="KW-1185">Reference proteome</keyword>
<dbReference type="CDD" id="cd16922">
    <property type="entry name" value="HATPase_EvgS-ArcB-TorS-like"/>
    <property type="match status" value="1"/>
</dbReference>
<evidence type="ECO:0000256" key="2">
    <source>
        <dbReference type="ARBA" id="ARBA00004370"/>
    </source>
</evidence>
<dbReference type="InterPro" id="IPR003661">
    <property type="entry name" value="HisK_dim/P_dom"/>
</dbReference>
<dbReference type="InterPro" id="IPR011006">
    <property type="entry name" value="CheY-like_superfamily"/>
</dbReference>
<evidence type="ECO:0000259" key="12">
    <source>
        <dbReference type="PROSITE" id="PS50110"/>
    </source>
</evidence>
<evidence type="ECO:0000256" key="8">
    <source>
        <dbReference type="PROSITE-ProRule" id="PRU00169"/>
    </source>
</evidence>
<dbReference type="InterPro" id="IPR001789">
    <property type="entry name" value="Sig_transdc_resp-reg_receiver"/>
</dbReference>
<evidence type="ECO:0000256" key="3">
    <source>
        <dbReference type="ARBA" id="ARBA00012438"/>
    </source>
</evidence>
<feature type="coiled-coil region" evidence="9">
    <location>
        <begin position="374"/>
        <end position="401"/>
    </location>
</feature>
<dbReference type="SMART" id="SM00387">
    <property type="entry name" value="HATPase_c"/>
    <property type="match status" value="2"/>
</dbReference>
<comment type="catalytic activity">
    <reaction evidence="1">
        <text>ATP + protein L-histidine = ADP + protein N-phospho-L-histidine.</text>
        <dbReference type="EC" id="2.7.13.3"/>
    </reaction>
</comment>
<keyword evidence="9" id="KW-0175">Coiled coil</keyword>
<keyword evidence="4 8" id="KW-0597">Phosphoprotein</keyword>
<feature type="domain" description="Histidine kinase" evidence="11">
    <location>
        <begin position="401"/>
        <end position="619"/>
    </location>
</feature>
<dbReference type="InterPro" id="IPR036890">
    <property type="entry name" value="HATPase_C_sf"/>
</dbReference>
<dbReference type="SUPFAM" id="SSF47384">
    <property type="entry name" value="Homodimeric domain of signal transducing histidine kinase"/>
    <property type="match status" value="1"/>
</dbReference>
<dbReference type="InterPro" id="IPR003594">
    <property type="entry name" value="HATPase_dom"/>
</dbReference>
<evidence type="ECO:0000256" key="6">
    <source>
        <dbReference type="ARBA" id="ARBA00022989"/>
    </source>
</evidence>
<protein>
    <recommendedName>
        <fullName evidence="3">histidine kinase</fullName>
        <ecNumber evidence="3">2.7.13.3</ecNumber>
    </recommendedName>
</protein>
<dbReference type="SUPFAM" id="SSF52172">
    <property type="entry name" value="CheY-like"/>
    <property type="match status" value="1"/>
</dbReference>
<evidence type="ECO:0000259" key="13">
    <source>
        <dbReference type="PROSITE" id="PS50839"/>
    </source>
</evidence>
<dbReference type="Gene3D" id="3.40.50.2300">
    <property type="match status" value="1"/>
</dbReference>
<evidence type="ECO:0000256" key="10">
    <source>
        <dbReference type="SAM" id="Phobius"/>
    </source>
</evidence>
<dbReference type="InterPro" id="IPR036097">
    <property type="entry name" value="HisK_dim/P_sf"/>
</dbReference>
<feature type="domain" description="CHASE" evidence="13">
    <location>
        <begin position="90"/>
        <end position="313"/>
    </location>
</feature>
<proteinExistence type="predicted"/>
<dbReference type="EMBL" id="JAPMOU010000002">
    <property type="protein sequence ID" value="MDE1460726.1"/>
    <property type="molecule type" value="Genomic_DNA"/>
</dbReference>
<keyword evidence="5 10" id="KW-0812">Transmembrane</keyword>
<dbReference type="Gene3D" id="3.30.565.10">
    <property type="entry name" value="Histidine kinase-like ATPase, C-terminal domain"/>
    <property type="match status" value="2"/>
</dbReference>
<gene>
    <name evidence="14" type="ORF">ORQ98_01975</name>
</gene>
<dbReference type="CDD" id="cd00082">
    <property type="entry name" value="HisKA"/>
    <property type="match status" value="1"/>
</dbReference>
<feature type="transmembrane region" description="Helical" evidence="10">
    <location>
        <begin position="27"/>
        <end position="45"/>
    </location>
</feature>
<evidence type="ECO:0000256" key="5">
    <source>
        <dbReference type="ARBA" id="ARBA00022692"/>
    </source>
</evidence>
<dbReference type="PROSITE" id="PS50839">
    <property type="entry name" value="CHASE"/>
    <property type="match status" value="1"/>
</dbReference>
<feature type="domain" description="Response regulatory" evidence="12">
    <location>
        <begin position="669"/>
        <end position="784"/>
    </location>
</feature>
<dbReference type="PROSITE" id="PS50109">
    <property type="entry name" value="HIS_KIN"/>
    <property type="match status" value="2"/>
</dbReference>
<evidence type="ECO:0000313" key="15">
    <source>
        <dbReference type="Proteomes" id="UP001528823"/>
    </source>
</evidence>
<dbReference type="InterPro" id="IPR004358">
    <property type="entry name" value="Sig_transdc_His_kin-like_C"/>
</dbReference>
<feature type="transmembrane region" description="Helical" evidence="10">
    <location>
        <begin position="331"/>
        <end position="350"/>
    </location>
</feature>
<comment type="caution">
    <text evidence="14">The sequence shown here is derived from an EMBL/GenBank/DDBJ whole genome shotgun (WGS) entry which is preliminary data.</text>
</comment>
<dbReference type="Pfam" id="PF00512">
    <property type="entry name" value="HisKA"/>
    <property type="match status" value="1"/>
</dbReference>
<keyword evidence="7 10" id="KW-0472">Membrane</keyword>
<dbReference type="PANTHER" id="PTHR43547:SF2">
    <property type="entry name" value="HYBRID SIGNAL TRANSDUCTION HISTIDINE KINASE C"/>
    <property type="match status" value="1"/>
</dbReference>
<dbReference type="Gene3D" id="3.30.450.350">
    <property type="entry name" value="CHASE domain"/>
    <property type="match status" value="1"/>
</dbReference>
<dbReference type="Pfam" id="PF02518">
    <property type="entry name" value="HATPase_c"/>
    <property type="match status" value="2"/>
</dbReference>
<evidence type="ECO:0000256" key="4">
    <source>
        <dbReference type="ARBA" id="ARBA00022553"/>
    </source>
</evidence>
<dbReference type="InterPro" id="IPR006189">
    <property type="entry name" value="CHASE_dom"/>
</dbReference>
<feature type="domain" description="Histidine kinase" evidence="11">
    <location>
        <begin position="808"/>
        <end position="1061"/>
    </location>
</feature>
<evidence type="ECO:0000256" key="9">
    <source>
        <dbReference type="SAM" id="Coils"/>
    </source>
</evidence>
<organism evidence="14 15">
    <name type="scientific">Spartinivicinus poritis</name>
    <dbReference type="NCBI Taxonomy" id="2994640"/>
    <lineage>
        <taxon>Bacteria</taxon>
        <taxon>Pseudomonadati</taxon>
        <taxon>Pseudomonadota</taxon>
        <taxon>Gammaproteobacteria</taxon>
        <taxon>Oceanospirillales</taxon>
        <taxon>Zooshikellaceae</taxon>
        <taxon>Spartinivicinus</taxon>
    </lineage>
</organism>
<dbReference type="PROSITE" id="PS50110">
    <property type="entry name" value="RESPONSE_REGULATORY"/>
    <property type="match status" value="1"/>
</dbReference>
<sequence length="1080" mass="120561">MKKGICSSILNSVVTRLTFPNGYRSNVVALIILLSMLGGTLWGWYASRQQVMFNAAERFEFKVIEAEFAIRQRLYAYEQILLGGLGLFAASKLVERHEWRSYVETLQINRHYPGIRGVGFAQVISPDQLEVHTQAIRAEGFPNYQVHPVGLRETYTAIVFLEPFDWRNQRAFGYDMFSESTRRAAMIRARDSGQPAVSGRVTLVQETNQGVQHGFLMYLPLYQPGSTPQTIAERQVALLGYVYAPFRMNDLIEGTLGHEKLPNIRLQIYDNGQLTPDKLMYDSVKAEQITSTTAPLFEVNRPFDFNGRRWLLHFSSLPVFEGNINNQESTLVLLSGTLLSLLFTAVFWFLSLNRQRAIALAEANRGLHTEIAERTRLQASLVEAKEAAEKANQAKSEFLTNVSHELRTPLTLILAPLQQLTDHKHPVTDWAMQIRRIRRNALRLLNRVNDVLDFSKAEAGKFELRLEEVDLTKFIQTLVQDALAAANDKGCTLTWQLDPAIDHAYIDQRHFEKIVLNYVSNALKFTPTGGYIQIKTKRLDDARFEFSVSDSGIGIPKNQQSLLFQRFQQLDNSSTRHHSGTGIGLALVKQLAELMGGEVGVISDVGQGATFYVRLPLGNKQHAPIINHEPSEAHHEWDTMLRQVRFQEDGDVSHNHDTSGVAATDQSVTILVTDDNRDMRTYIAELLAGLYQVVTAADGLEAWALLERKAVNLVVSDVMMPNLDGFGLTARIKQSPQLAHLPVILVTARGGDQASADGLDAGADDYIAKPFSPEELLARVKAALRMADVQRSLRQAERNAGIAMIATTLLHNLGNVLNGITVSASIIADKLCQLHLGNLHEVAKLLENDRQHLSSKAEKLPEYLTQLASHIEIQQAAILQELDNLKNTTNHAVQTVNRHYDFDINSTRLMIENVAVESLLEGALALAKNAHDLSKIKIQHHYYYQGAVCVDRNLMLQILINLLINAHQAILEQEPQAPCIQIRSSQKGEQVYLSITDNGIGIDPKHLNQVFDQGFTTKFSGRGVGLHTSAIWARQMGCELIAESDGLGHGATFTLVYPWHANQAAQDTSFQEAISHKAKG</sequence>
<dbReference type="Pfam" id="PF03924">
    <property type="entry name" value="CHASE"/>
    <property type="match status" value="1"/>
</dbReference>